<sequence>MTRASPLQPSRSLAPSDVRPTSSSRLFRDTTSPASQSPRLAYVQPIASSSQHTRSAKDSTHVDPEADARKKALRQNRREQEAYQVRGWEDLFGGGESKPVFAHSPSRSFRNRERTDSSNAVAASTQVAAKANANMGKSKAASPSSQSTPSERFSSSTARPISSSSNARVSRLPHSSASARSGNSASSLSPSRKRKASASPFKPTTASRHRTHVIEQEDSDDGFDTVSISGPAMKRTRPNGDVEPFKAAPSPHFDGFEASRQTRSGVLRRSTSGASSIDDIVDPPTKPPAGQGGERDPDSKFNVDSTRSPQAFRTPPDEPETSQELEEEEAQNRSEEAEEHEEEDELMDDSADELADAEGGKAIGNNEASNTVQVGPADWTKTALRVSDVENALDGNRTLAGDDHTQNIADSERSDQSEAIKGGPATSEIGASADTQAADDDFTIAGDPASAKDQSAANVQTIEVQKAVEFAHVMDTDQIEKNSASAKQISSDANVAPTQARVDQQQESTVERQVEILESPPETSARPSGAEAQAVNVPNEARSNDRAAGQPVSESGTARRGTIANRMKALLKDLAHVNERASSFDTIQKNKPRRAGLSAPSTVQDLVDHWQDPARMIPWACLQEIGPGILHKDAHMYMHKSLHELVDLVASRKSVQHLNQKLSERILTRALMEFPRIPHMLHCWGEEKKKYFASRGLPQPTDTQPEFKIADGALPTWTPSPATPSASTLRSSAPLPLTSSSEMADRKMRPEGSAAPAMRHSLSDSSNAVAHQTTSPAISQPAHSLTQPLVIINNNSNNSKSNAPSRPPTQGTQPHQMSTADLIDMAAQSSPLVSVGTRILAQRVAQQDRMQRSAPLAQPTANHFLYLPGPAPALTENQFLRRPPGLPARPAPVQPTFRQAFEQQQQRTQQTQCHHHHHHQQHTQPQPASPRPSAVDHAQLLRQAEQVEALQGPIHPSQVSQQAAMVRQVADSVFFDLAADCLSFAEHVIGSGAADEVLNRSHFSEADVVHVVNYVVEVYKSQVESQRAQDVIESQDVFE</sequence>
<feature type="compositionally biased region" description="Acidic residues" evidence="1">
    <location>
        <begin position="336"/>
        <end position="356"/>
    </location>
</feature>
<feature type="compositionally biased region" description="Basic and acidic residues" evidence="1">
    <location>
        <begin position="400"/>
        <end position="418"/>
    </location>
</feature>
<dbReference type="EMBL" id="HG529676">
    <property type="protein sequence ID" value="CDI56109.1"/>
    <property type="molecule type" value="Genomic_DNA"/>
</dbReference>
<organism evidence="2">
    <name type="scientific">Melanopsichium pennsylvanicum 4</name>
    <dbReference type="NCBI Taxonomy" id="1398559"/>
    <lineage>
        <taxon>Eukaryota</taxon>
        <taxon>Fungi</taxon>
        <taxon>Dikarya</taxon>
        <taxon>Basidiomycota</taxon>
        <taxon>Ustilaginomycotina</taxon>
        <taxon>Ustilaginomycetes</taxon>
        <taxon>Ustilaginales</taxon>
        <taxon>Ustilaginaceae</taxon>
        <taxon>Melanopsichium</taxon>
    </lineage>
</organism>
<evidence type="ECO:0000256" key="1">
    <source>
        <dbReference type="SAM" id="MobiDB-lite"/>
    </source>
</evidence>
<name>A0A077RDQ0_9BASI</name>
<feature type="compositionally biased region" description="Polar residues" evidence="1">
    <location>
        <begin position="763"/>
        <end position="787"/>
    </location>
</feature>
<accession>A0A077RDQ0</accession>
<feature type="compositionally biased region" description="Polar residues" evidence="1">
    <location>
        <begin position="259"/>
        <end position="275"/>
    </location>
</feature>
<proteinExistence type="predicted"/>
<feature type="compositionally biased region" description="Polar residues" evidence="1">
    <location>
        <begin position="1"/>
        <end position="38"/>
    </location>
</feature>
<dbReference type="AlphaFoldDB" id="A0A077RDQ0"/>
<feature type="region of interest" description="Disordered" evidence="1">
    <location>
        <begin position="695"/>
        <end position="816"/>
    </location>
</feature>
<feature type="compositionally biased region" description="Polar residues" evidence="1">
    <location>
        <begin position="481"/>
        <end position="508"/>
    </location>
</feature>
<feature type="compositionally biased region" description="Low complexity" evidence="1">
    <location>
        <begin position="713"/>
        <end position="741"/>
    </location>
</feature>
<feature type="compositionally biased region" description="Low complexity" evidence="1">
    <location>
        <begin position="903"/>
        <end position="912"/>
    </location>
</feature>
<feature type="region of interest" description="Disordered" evidence="1">
    <location>
        <begin position="395"/>
        <end position="457"/>
    </location>
</feature>
<feature type="compositionally biased region" description="Basic and acidic residues" evidence="1">
    <location>
        <begin position="55"/>
        <end position="81"/>
    </location>
</feature>
<feature type="compositionally biased region" description="Low complexity" evidence="1">
    <location>
        <begin position="117"/>
        <end position="134"/>
    </location>
</feature>
<feature type="compositionally biased region" description="Acidic residues" evidence="1">
    <location>
        <begin position="317"/>
        <end position="329"/>
    </location>
</feature>
<reference evidence="2" key="1">
    <citation type="journal article" date="2014" name="Genome Biol. Evol.">
        <title>Gene Loss Rather Than Gene Gain Is Associated with a Host Jump from Monocots to Dicots in the Smut Fungus Melanopsichium pennsylvanicum.</title>
        <authorList>
            <person name="Sharma R."/>
            <person name="Mishra B."/>
            <person name="Runge F."/>
            <person name="Thines M."/>
        </authorList>
    </citation>
    <scope>NUCLEOTIDE SEQUENCE</scope>
    <source>
        <strain evidence="2">4</strain>
    </source>
</reference>
<feature type="compositionally biased region" description="Low complexity" evidence="1">
    <location>
        <begin position="793"/>
        <end position="802"/>
    </location>
</feature>
<feature type="compositionally biased region" description="Polar residues" evidence="1">
    <location>
        <begin position="141"/>
        <end position="153"/>
    </location>
</feature>
<feature type="compositionally biased region" description="Low complexity" evidence="1">
    <location>
        <begin position="154"/>
        <end position="165"/>
    </location>
</feature>
<feature type="region of interest" description="Disordered" evidence="1">
    <location>
        <begin position="1"/>
        <end position="377"/>
    </location>
</feature>
<protein>
    <submittedName>
        <fullName evidence="2">Uncharacterized protein</fullName>
    </submittedName>
</protein>
<feature type="region of interest" description="Disordered" evidence="1">
    <location>
        <begin position="479"/>
        <end position="561"/>
    </location>
</feature>
<evidence type="ECO:0000313" key="2">
    <source>
        <dbReference type="EMBL" id="CDI56109.1"/>
    </source>
</evidence>
<feature type="compositionally biased region" description="Low complexity" evidence="1">
    <location>
        <begin position="175"/>
        <end position="190"/>
    </location>
</feature>
<feature type="compositionally biased region" description="Polar residues" evidence="1">
    <location>
        <begin position="302"/>
        <end position="311"/>
    </location>
</feature>
<feature type="region of interest" description="Disordered" evidence="1">
    <location>
        <begin position="900"/>
        <end position="936"/>
    </location>
</feature>